<name>A0A1F6PDY8_9BACT</name>
<comment type="caution">
    <text evidence="1">The sequence shown here is derived from an EMBL/GenBank/DDBJ whole genome shotgun (WGS) entry which is preliminary data.</text>
</comment>
<dbReference type="AlphaFoldDB" id="A0A1F6PDY8"/>
<protein>
    <recommendedName>
        <fullName evidence="3">Polymerase nucleotidyl transferase domain-containing protein</fullName>
    </recommendedName>
</protein>
<sequence length="165" mass="18835">MIGSQINGVRRELANLEDIGLLKQIEAKKGSVENLGTERSKYYCLNQEFFLIEELRALLVKARVLEEQNFIDAIKRKAGNLKLFLLAGRFTGDDNGPTDMLIVGHVKPVALAKIIRDFEKFLGHPLRYTLMEEKEFKDRREIGDKFIYGIFESKFITVLGSGLLQ</sequence>
<evidence type="ECO:0000313" key="2">
    <source>
        <dbReference type="Proteomes" id="UP000178254"/>
    </source>
</evidence>
<dbReference type="Proteomes" id="UP000178254">
    <property type="component" value="Unassembled WGS sequence"/>
</dbReference>
<proteinExistence type="predicted"/>
<evidence type="ECO:0000313" key="1">
    <source>
        <dbReference type="EMBL" id="OGH94369.1"/>
    </source>
</evidence>
<organism evidence="1 2">
    <name type="scientific">Candidatus Magasanikbacteria bacterium RIFOXYD2_FULL_41_14</name>
    <dbReference type="NCBI Taxonomy" id="1798709"/>
    <lineage>
        <taxon>Bacteria</taxon>
        <taxon>Candidatus Magasanikiibacteriota</taxon>
    </lineage>
</organism>
<evidence type="ECO:0008006" key="3">
    <source>
        <dbReference type="Google" id="ProtNLM"/>
    </source>
</evidence>
<dbReference type="STRING" id="1798709.A2538_01010"/>
<dbReference type="EMBL" id="MFRE01000009">
    <property type="protein sequence ID" value="OGH94369.1"/>
    <property type="molecule type" value="Genomic_DNA"/>
</dbReference>
<accession>A0A1F6PDY8</accession>
<gene>
    <name evidence="1" type="ORF">A2538_01010</name>
</gene>
<reference evidence="1 2" key="1">
    <citation type="journal article" date="2016" name="Nat. Commun.">
        <title>Thousands of microbial genomes shed light on interconnected biogeochemical processes in an aquifer system.</title>
        <authorList>
            <person name="Anantharaman K."/>
            <person name="Brown C.T."/>
            <person name="Hug L.A."/>
            <person name="Sharon I."/>
            <person name="Castelle C.J."/>
            <person name="Probst A.J."/>
            <person name="Thomas B.C."/>
            <person name="Singh A."/>
            <person name="Wilkins M.J."/>
            <person name="Karaoz U."/>
            <person name="Brodie E.L."/>
            <person name="Williams K.H."/>
            <person name="Hubbard S.S."/>
            <person name="Banfield J.F."/>
        </authorList>
    </citation>
    <scope>NUCLEOTIDE SEQUENCE [LARGE SCALE GENOMIC DNA]</scope>
</reference>